<evidence type="ECO:0000313" key="3">
    <source>
        <dbReference type="EMBL" id="MFD1440177.1"/>
    </source>
</evidence>
<feature type="domain" description="GIY-YIG" evidence="2">
    <location>
        <begin position="2"/>
        <end position="77"/>
    </location>
</feature>
<dbReference type="SUPFAM" id="SSF82771">
    <property type="entry name" value="GIY-YIG endonuclease"/>
    <property type="match status" value="1"/>
</dbReference>
<dbReference type="InterPro" id="IPR000305">
    <property type="entry name" value="GIY-YIG_endonuc"/>
</dbReference>
<dbReference type="PROSITE" id="PS50164">
    <property type="entry name" value="GIY_YIG"/>
    <property type="match status" value="1"/>
</dbReference>
<dbReference type="Proteomes" id="UP001597212">
    <property type="component" value="Unassembled WGS sequence"/>
</dbReference>
<dbReference type="PANTHER" id="PTHR34477:SF1">
    <property type="entry name" value="UPF0213 PROTEIN YHBQ"/>
    <property type="match status" value="1"/>
</dbReference>
<protein>
    <submittedName>
        <fullName evidence="3">GIY-YIG nuclease family protein</fullName>
    </submittedName>
</protein>
<evidence type="ECO:0000313" key="4">
    <source>
        <dbReference type="Proteomes" id="UP001597212"/>
    </source>
</evidence>
<evidence type="ECO:0000259" key="2">
    <source>
        <dbReference type="PROSITE" id="PS50164"/>
    </source>
</evidence>
<gene>
    <name evidence="3" type="ORF">ACFQ5K_02050</name>
</gene>
<proteinExistence type="inferred from homology"/>
<dbReference type="CDD" id="cd10456">
    <property type="entry name" value="GIY-YIG_UPF0213"/>
    <property type="match status" value="1"/>
</dbReference>
<keyword evidence="4" id="KW-1185">Reference proteome</keyword>
<dbReference type="EMBL" id="JBHTOK010000009">
    <property type="protein sequence ID" value="MFD1440177.1"/>
    <property type="molecule type" value="Genomic_DNA"/>
</dbReference>
<reference evidence="4" key="1">
    <citation type="journal article" date="2019" name="Int. J. Syst. Evol. Microbiol.">
        <title>The Global Catalogue of Microorganisms (GCM) 10K type strain sequencing project: providing services to taxonomists for standard genome sequencing and annotation.</title>
        <authorList>
            <consortium name="The Broad Institute Genomics Platform"/>
            <consortium name="The Broad Institute Genome Sequencing Center for Infectious Disease"/>
            <person name="Wu L."/>
            <person name="Ma J."/>
        </authorList>
    </citation>
    <scope>NUCLEOTIDE SEQUENCE [LARGE SCALE GENOMIC DNA]</scope>
    <source>
        <strain evidence="4">CCM 8912</strain>
    </source>
</reference>
<comment type="similarity">
    <text evidence="1">Belongs to the UPF0213 family.</text>
</comment>
<accession>A0ABW4CWE7</accession>
<dbReference type="Gene3D" id="3.40.1440.10">
    <property type="entry name" value="GIY-YIG endonuclease"/>
    <property type="match status" value="1"/>
</dbReference>
<dbReference type="Pfam" id="PF01541">
    <property type="entry name" value="GIY-YIG"/>
    <property type="match status" value="1"/>
</dbReference>
<sequence>MAKYFFYVLLCADGTFYGGYSTDVTARVATHNAGKGAKYTKARRPVRLLYSEGFADEHDALSAEWHFKHQSRAAKEAFLSAHDVHWEESDDGHA</sequence>
<comment type="caution">
    <text evidence="3">The sequence shown here is derived from an EMBL/GenBank/DDBJ whole genome shotgun (WGS) entry which is preliminary data.</text>
</comment>
<dbReference type="InterPro" id="IPR035901">
    <property type="entry name" value="GIY-YIG_endonuc_sf"/>
</dbReference>
<dbReference type="InterPro" id="IPR050190">
    <property type="entry name" value="UPF0213_domain"/>
</dbReference>
<name>A0ABW4CWE7_9LACO</name>
<evidence type="ECO:0000256" key="1">
    <source>
        <dbReference type="ARBA" id="ARBA00007435"/>
    </source>
</evidence>
<dbReference type="RefSeq" id="WP_125754768.1">
    <property type="nucleotide sequence ID" value="NZ_JBHTOK010000009.1"/>
</dbReference>
<dbReference type="PANTHER" id="PTHR34477">
    <property type="entry name" value="UPF0213 PROTEIN YHBQ"/>
    <property type="match status" value="1"/>
</dbReference>
<organism evidence="3 4">
    <name type="scientific">Lacticaseibacillus hegangensis</name>
    <dbReference type="NCBI Taxonomy" id="2486010"/>
    <lineage>
        <taxon>Bacteria</taxon>
        <taxon>Bacillati</taxon>
        <taxon>Bacillota</taxon>
        <taxon>Bacilli</taxon>
        <taxon>Lactobacillales</taxon>
        <taxon>Lactobacillaceae</taxon>
        <taxon>Lacticaseibacillus</taxon>
    </lineage>
</organism>